<sequence length="28" mass="3304">MIFGISHLILIKEESFPEHIKSFISLHH</sequence>
<reference evidence="2" key="1">
    <citation type="submission" date="2016-11" db="UniProtKB">
        <authorList>
            <consortium name="WormBaseParasite"/>
        </authorList>
    </citation>
    <scope>IDENTIFICATION</scope>
</reference>
<accession>A0A1I7X2L3</accession>
<keyword evidence="1" id="KW-1185">Reference proteome</keyword>
<dbReference type="Proteomes" id="UP000095283">
    <property type="component" value="Unplaced"/>
</dbReference>
<protein>
    <submittedName>
        <fullName evidence="2">Uncharacterized protein</fullName>
    </submittedName>
</protein>
<evidence type="ECO:0000313" key="1">
    <source>
        <dbReference type="Proteomes" id="UP000095283"/>
    </source>
</evidence>
<name>A0A1I7X2L3_HETBA</name>
<organism evidence="1 2">
    <name type="scientific">Heterorhabditis bacteriophora</name>
    <name type="common">Entomopathogenic nematode worm</name>
    <dbReference type="NCBI Taxonomy" id="37862"/>
    <lineage>
        <taxon>Eukaryota</taxon>
        <taxon>Metazoa</taxon>
        <taxon>Ecdysozoa</taxon>
        <taxon>Nematoda</taxon>
        <taxon>Chromadorea</taxon>
        <taxon>Rhabditida</taxon>
        <taxon>Rhabditina</taxon>
        <taxon>Rhabditomorpha</taxon>
        <taxon>Strongyloidea</taxon>
        <taxon>Heterorhabditidae</taxon>
        <taxon>Heterorhabditis</taxon>
    </lineage>
</organism>
<dbReference type="WBParaSite" id="Hba_11658">
    <property type="protein sequence ID" value="Hba_11658"/>
    <property type="gene ID" value="Hba_11658"/>
</dbReference>
<proteinExistence type="predicted"/>
<dbReference type="AlphaFoldDB" id="A0A1I7X2L3"/>
<evidence type="ECO:0000313" key="2">
    <source>
        <dbReference type="WBParaSite" id="Hba_11658"/>
    </source>
</evidence>